<dbReference type="Proteomes" id="UP000034192">
    <property type="component" value="Unassembled WGS sequence"/>
</dbReference>
<gene>
    <name evidence="2" type="ORF">UW21_C0004G0015</name>
</gene>
<protein>
    <submittedName>
        <fullName evidence="2">Uncharacterized protein</fullName>
    </submittedName>
</protein>
<proteinExistence type="predicted"/>
<evidence type="ECO:0000256" key="1">
    <source>
        <dbReference type="SAM" id="SignalP"/>
    </source>
</evidence>
<feature type="chain" id="PRO_5002537371" evidence="1">
    <location>
        <begin position="22"/>
        <end position="331"/>
    </location>
</feature>
<evidence type="ECO:0000313" key="3">
    <source>
        <dbReference type="Proteomes" id="UP000034192"/>
    </source>
</evidence>
<reference evidence="2 3" key="1">
    <citation type="journal article" date="2015" name="Nature">
        <title>rRNA introns, odd ribosomes, and small enigmatic genomes across a large radiation of phyla.</title>
        <authorList>
            <person name="Brown C.T."/>
            <person name="Hug L.A."/>
            <person name="Thomas B.C."/>
            <person name="Sharon I."/>
            <person name="Castelle C.J."/>
            <person name="Singh A."/>
            <person name="Wilkins M.J."/>
            <person name="Williams K.H."/>
            <person name="Banfield J.F."/>
        </authorList>
    </citation>
    <scope>NUCLEOTIDE SEQUENCE [LARGE SCALE GENOMIC DNA]</scope>
</reference>
<dbReference type="EMBL" id="LCHL01000004">
    <property type="protein sequence ID" value="KKT34095.1"/>
    <property type="molecule type" value="Genomic_DNA"/>
</dbReference>
<dbReference type="AlphaFoldDB" id="A0A0G1GHV5"/>
<evidence type="ECO:0000313" key="2">
    <source>
        <dbReference type="EMBL" id="KKT34095.1"/>
    </source>
</evidence>
<feature type="signal peptide" evidence="1">
    <location>
        <begin position="1"/>
        <end position="21"/>
    </location>
</feature>
<keyword evidence="1" id="KW-0732">Signal</keyword>
<sequence>MNKKHLIIFLAVLVFGLFSQAEITQAKWKNWTKVFNDRVEKVQAKEARFNALAVTRPNVYANYIRTSVLGNSTNSLGQKVLKTCGEDCSKMSLAQINDALRASFNACWPNCTGKIQSTILASGHYLESLLKLPGWSDGSKLCLGWGCFIKKDNKPGGSGTGTGIVIPPGYIPLPSRAPSPTPGIATITSFQITNFKLQQAQNGVEYYQVLKEQMAVAHPDYQLNLRWTVSGATACTASCKYVKIDDYLANQNFDQLQAQTWPCNQNIDGQPTFQGSVDKQVGTAKTKPKEIGIIRYTLTCDGAVSDATAHLLVVIQDFNWFETIPILNLQG</sequence>
<organism evidence="2 3">
    <name type="scientific">Candidatus Woesebacteria bacterium GW2011_GWB1_44_11b</name>
    <dbReference type="NCBI Taxonomy" id="1618580"/>
    <lineage>
        <taxon>Bacteria</taxon>
        <taxon>Candidatus Woeseibacteriota</taxon>
    </lineage>
</organism>
<name>A0A0G1GHV5_9BACT</name>
<accession>A0A0G1GHV5</accession>
<comment type="caution">
    <text evidence="2">The sequence shown here is derived from an EMBL/GenBank/DDBJ whole genome shotgun (WGS) entry which is preliminary data.</text>
</comment>